<feature type="transmembrane region" description="Helical" evidence="1">
    <location>
        <begin position="201"/>
        <end position="223"/>
    </location>
</feature>
<feature type="transmembrane region" description="Helical" evidence="1">
    <location>
        <begin position="107"/>
        <end position="132"/>
    </location>
</feature>
<organism evidence="2 3">
    <name type="scientific">Enterococcus eurekensis</name>
    <dbReference type="NCBI Taxonomy" id="1159753"/>
    <lineage>
        <taxon>Bacteria</taxon>
        <taxon>Bacillati</taxon>
        <taxon>Bacillota</taxon>
        <taxon>Bacilli</taxon>
        <taxon>Lactobacillales</taxon>
        <taxon>Enterococcaceae</taxon>
        <taxon>Enterococcus</taxon>
    </lineage>
</organism>
<keyword evidence="1" id="KW-1133">Transmembrane helix</keyword>
<accession>A0ABV9M285</accession>
<reference evidence="3" key="1">
    <citation type="journal article" date="2019" name="Int. J. Syst. Evol. Microbiol.">
        <title>The Global Catalogue of Microorganisms (GCM) 10K type strain sequencing project: providing services to taxonomists for standard genome sequencing and annotation.</title>
        <authorList>
            <consortium name="The Broad Institute Genomics Platform"/>
            <consortium name="The Broad Institute Genome Sequencing Center for Infectious Disease"/>
            <person name="Wu L."/>
            <person name="Ma J."/>
        </authorList>
    </citation>
    <scope>NUCLEOTIDE SEQUENCE [LARGE SCALE GENOMIC DNA]</scope>
    <source>
        <strain evidence="3">CGMCC 1.19061</strain>
    </source>
</reference>
<evidence type="ECO:0000313" key="2">
    <source>
        <dbReference type="EMBL" id="MFC4709474.1"/>
    </source>
</evidence>
<protein>
    <submittedName>
        <fullName evidence="2">Uncharacterized protein</fullName>
    </submittedName>
</protein>
<gene>
    <name evidence="2" type="ORF">ACFO3L_02355</name>
</gene>
<dbReference type="Proteomes" id="UP001596026">
    <property type="component" value="Unassembled WGS sequence"/>
</dbReference>
<keyword evidence="3" id="KW-1185">Reference proteome</keyword>
<feature type="transmembrane region" description="Helical" evidence="1">
    <location>
        <begin position="12"/>
        <end position="32"/>
    </location>
</feature>
<feature type="transmembrane region" description="Helical" evidence="1">
    <location>
        <begin position="66"/>
        <end position="86"/>
    </location>
</feature>
<evidence type="ECO:0000256" key="1">
    <source>
        <dbReference type="SAM" id="Phobius"/>
    </source>
</evidence>
<comment type="caution">
    <text evidence="2">The sequence shown here is derived from an EMBL/GenBank/DDBJ whole genome shotgun (WGS) entry which is preliminary data.</text>
</comment>
<keyword evidence="1" id="KW-0472">Membrane</keyword>
<keyword evidence="1" id="KW-0812">Transmembrane</keyword>
<proteinExistence type="predicted"/>
<name>A0ABV9M285_9ENTE</name>
<dbReference type="EMBL" id="JBHSGT010000015">
    <property type="protein sequence ID" value="MFC4709474.1"/>
    <property type="molecule type" value="Genomic_DNA"/>
</dbReference>
<evidence type="ECO:0000313" key="3">
    <source>
        <dbReference type="Proteomes" id="UP001596026"/>
    </source>
</evidence>
<sequence length="232" mass="26830">MAKFKKQSIRSFSLHSLFFIGLILLFCIYFILNTLILSLDSVKISDESLSPIVDELLASYTQMKGHLLITLSIAFFGFFIYQQWLNKKTIEKIRQQSTKRTIVRQRLLDNSFLFGVALLTIFLTLLLFPSIYQDTIIQTHSSLASHSAKITNLLKSTLVESSSNHIVLRFTTMQQVFEHLFYFSPEKWTRLFCKSFLKSGLSFSVLLISINSLVTMSHLFWLAHREKTKPSI</sequence>
<dbReference type="RefSeq" id="WP_379963448.1">
    <property type="nucleotide sequence ID" value="NZ_JBHSGT010000015.1"/>
</dbReference>